<feature type="region of interest" description="Disordered" evidence="1">
    <location>
        <begin position="376"/>
        <end position="395"/>
    </location>
</feature>
<evidence type="ECO:0000313" key="2">
    <source>
        <dbReference type="EMBL" id="KAG5262439.1"/>
    </source>
</evidence>
<protein>
    <submittedName>
        <fullName evidence="2">Uncharacterized protein</fullName>
    </submittedName>
</protein>
<name>A0AAV6FI10_9TELE</name>
<comment type="caution">
    <text evidence="2">The sequence shown here is derived from an EMBL/GenBank/DDBJ whole genome shotgun (WGS) entry which is preliminary data.</text>
</comment>
<evidence type="ECO:0000256" key="1">
    <source>
        <dbReference type="SAM" id="MobiDB-lite"/>
    </source>
</evidence>
<proteinExistence type="predicted"/>
<reference evidence="2" key="1">
    <citation type="submission" date="2020-10" db="EMBL/GenBank/DDBJ databases">
        <title>Chromosome-scale genome assembly of the Allis shad, Alosa alosa.</title>
        <authorList>
            <person name="Margot Z."/>
            <person name="Christophe K."/>
            <person name="Cabau C."/>
            <person name="Louis A."/>
            <person name="Berthelot C."/>
            <person name="Parey E."/>
            <person name="Roest Crollius H."/>
            <person name="Montfort J."/>
            <person name="Robinson-Rechavi M."/>
            <person name="Bucao C."/>
            <person name="Bouchez O."/>
            <person name="Gislard M."/>
            <person name="Lluch J."/>
            <person name="Milhes M."/>
            <person name="Lampietro C."/>
            <person name="Lopez Roques C."/>
            <person name="Donnadieu C."/>
            <person name="Braasch I."/>
            <person name="Desvignes T."/>
            <person name="Postlethwait J."/>
            <person name="Bobe J."/>
            <person name="Guiguen Y."/>
        </authorList>
    </citation>
    <scope>NUCLEOTIDE SEQUENCE</scope>
    <source>
        <strain evidence="2">M-15738</strain>
        <tissue evidence="2">Blood</tissue>
    </source>
</reference>
<organism evidence="2 3">
    <name type="scientific">Alosa alosa</name>
    <name type="common">allis shad</name>
    <dbReference type="NCBI Taxonomy" id="278164"/>
    <lineage>
        <taxon>Eukaryota</taxon>
        <taxon>Metazoa</taxon>
        <taxon>Chordata</taxon>
        <taxon>Craniata</taxon>
        <taxon>Vertebrata</taxon>
        <taxon>Euteleostomi</taxon>
        <taxon>Actinopterygii</taxon>
        <taxon>Neopterygii</taxon>
        <taxon>Teleostei</taxon>
        <taxon>Clupei</taxon>
        <taxon>Clupeiformes</taxon>
        <taxon>Clupeoidei</taxon>
        <taxon>Clupeidae</taxon>
        <taxon>Alosa</taxon>
    </lineage>
</organism>
<keyword evidence="3" id="KW-1185">Reference proteome</keyword>
<sequence length="395" mass="43240">MEGSSLSPACANEAIAQVVDTVLECERLVPVPIRLEKLISESKMWAFSHDIAAQVQKIIKSSHGLQTISVPVGKSLSDSILCKLPARAERQNEAPSGFIYGYVEEAVKRLVSSCLFPSASSEDQERSQQNLETSTSSCILNMFTEVMVKEVMVTLSIEFEGNAASANSDDFKKLVREDQKLLDKQPQDTEMTSSTTNSKVALPHIFDLPQNSECEAVIFSSHLPLSESNKNDYASLVSMLVIRLLKKVDSSRPSIGTHQDGVPDKVLDISRELIQKILCELDTSFGITSSSQVQAMKTELRQTLAEVTKAPACAAGRLEMAQEEETAGCCFFRMPKFKFSFKKIMRGAKVGHYSNVTSFEEMNSNVPACAPSSCETQLSEEPSAELAASDGLTKQ</sequence>
<accession>A0AAV6FI10</accession>
<dbReference type="AlphaFoldDB" id="A0AAV6FI10"/>
<dbReference type="Proteomes" id="UP000823561">
    <property type="component" value="Chromosome 22"/>
</dbReference>
<gene>
    <name evidence="2" type="ORF">AALO_G00275150</name>
</gene>
<evidence type="ECO:0000313" key="3">
    <source>
        <dbReference type="Proteomes" id="UP000823561"/>
    </source>
</evidence>
<dbReference type="EMBL" id="JADWDJ010000022">
    <property type="protein sequence ID" value="KAG5262439.1"/>
    <property type="molecule type" value="Genomic_DNA"/>
</dbReference>